<dbReference type="eggNOG" id="ENOG5032FMH">
    <property type="taxonomic scope" value="Bacteria"/>
</dbReference>
<name>A0A081LBW7_9BACI</name>
<proteinExistence type="predicted"/>
<comment type="caution">
    <text evidence="2">The sequence shown here is derived from an EMBL/GenBank/DDBJ whole genome shotgun (WGS) entry which is preliminary data.</text>
</comment>
<sequence>MEMTITRALSELKMLDKRINRTVDEAVLGGLMIGKHIQHGFQNQEEIEKKAKADDQSIQALIKRRNAIKSAIVVSNATTTIDVAGVSMTVAEAIERKTSIDYDIRYLRKLKKVYKELVDKAEQTNEDVKKRLDQHLETLFGKDGKTQAAANQEIVKSFLAENEATIIDPLRLRVKIDQLSKEIEDFQMEVDFSLSESNTLTKIQID</sequence>
<reference evidence="2 3" key="1">
    <citation type="submission" date="2012-09" db="EMBL/GenBank/DDBJ databases">
        <title>Genome Sequence of Bacillus sp. DW5-4.</title>
        <authorList>
            <person name="Lai Q."/>
            <person name="Liu Y."/>
            <person name="Shao Z."/>
        </authorList>
    </citation>
    <scope>NUCLEOTIDE SEQUENCE [LARGE SCALE GENOMIC DNA]</scope>
    <source>
        <strain evidence="2 3">DW5-4</strain>
    </source>
</reference>
<feature type="coiled-coil region" evidence="1">
    <location>
        <begin position="107"/>
        <end position="138"/>
    </location>
</feature>
<protein>
    <submittedName>
        <fullName evidence="2">Uncharacterized protein</fullName>
    </submittedName>
</protein>
<evidence type="ECO:0000256" key="1">
    <source>
        <dbReference type="SAM" id="Coils"/>
    </source>
</evidence>
<accession>A0A081LBW7</accession>
<evidence type="ECO:0000313" key="3">
    <source>
        <dbReference type="Proteomes" id="UP000028091"/>
    </source>
</evidence>
<organism evidence="2 3">
    <name type="scientific">Bacillus zhangzhouensis</name>
    <dbReference type="NCBI Taxonomy" id="1178540"/>
    <lineage>
        <taxon>Bacteria</taxon>
        <taxon>Bacillati</taxon>
        <taxon>Bacillota</taxon>
        <taxon>Bacilli</taxon>
        <taxon>Bacillales</taxon>
        <taxon>Bacillaceae</taxon>
        <taxon>Bacillus</taxon>
    </lineage>
</organism>
<dbReference type="OrthoDB" id="2086746at2"/>
<gene>
    <name evidence="2" type="ORF">BA70_17825</name>
</gene>
<dbReference type="EMBL" id="JOTP01000007">
    <property type="protein sequence ID" value="KEP26743.1"/>
    <property type="molecule type" value="Genomic_DNA"/>
</dbReference>
<evidence type="ECO:0000313" key="2">
    <source>
        <dbReference type="EMBL" id="KEP26743.1"/>
    </source>
</evidence>
<keyword evidence="3" id="KW-1185">Reference proteome</keyword>
<dbReference type="Proteomes" id="UP000028091">
    <property type="component" value="Unassembled WGS sequence"/>
</dbReference>
<keyword evidence="1" id="KW-0175">Coiled coil</keyword>
<dbReference type="RefSeq" id="WP_034320496.1">
    <property type="nucleotide sequence ID" value="NZ_JOTP01000007.1"/>
</dbReference>
<dbReference type="AlphaFoldDB" id="A0A081LBW7"/>